<sequence>MGTLIKNELIKLFKRKKTLVVFIGFLLLLSVATFLQYNTEKSILESNKPENILASHNKTLKHLEEEKKSVSSELKDKPDELTLRIKGIDEEILSVEKNIAEVQEVIKSGNKEPDWKVKLQDDIKLGEAQYELNKKGKVKDLEFIRLKIEESKYLLKNNIKPVEDYKVNGFNFLRFIISSLGMSFLTMGIIVFSADIVSGEYTPATLKFLLIQPISRVKVLLSKFISLVASAVTLIIGGELIFFLGISIWRGMGNANYPIIQGVKYAFDTTRLNEFGKYNLVPMTNSGSIMPVWKFLALALLIQIVYIITCCTLAFLISTIVKSSMMSMTLSIVTVIMFQFLSVVMGKFQGFNRFIVTMYSNPISLLEGNLAFQIGDPSISTKNAVIIMLVWIIICYIISHINFKKKDILI</sequence>
<feature type="transmembrane region" description="Helical" evidence="2">
    <location>
        <begin position="224"/>
        <end position="249"/>
    </location>
</feature>
<feature type="transmembrane region" description="Helical" evidence="2">
    <location>
        <begin position="20"/>
        <end position="37"/>
    </location>
</feature>
<accession>A0A4U9RYR2</accession>
<protein>
    <submittedName>
        <fullName evidence="3">ABC transporter permease</fullName>
    </submittedName>
</protein>
<keyword evidence="2" id="KW-1133">Transmembrane helix</keyword>
<proteinExistence type="predicted"/>
<keyword evidence="4" id="KW-1185">Reference proteome</keyword>
<feature type="transmembrane region" description="Helical" evidence="2">
    <location>
        <begin position="295"/>
        <end position="317"/>
    </location>
</feature>
<keyword evidence="1" id="KW-0175">Coiled coil</keyword>
<dbReference type="RefSeq" id="WP_138210848.1">
    <property type="nucleotide sequence ID" value="NZ_CBCRUQ010000002.1"/>
</dbReference>
<dbReference type="OrthoDB" id="2024038at2"/>
<evidence type="ECO:0000256" key="1">
    <source>
        <dbReference type="SAM" id="Coils"/>
    </source>
</evidence>
<evidence type="ECO:0000313" key="4">
    <source>
        <dbReference type="Proteomes" id="UP000308489"/>
    </source>
</evidence>
<organism evidence="3 4">
    <name type="scientific">Hathewaya histolytica</name>
    <name type="common">Clostridium histolyticum</name>
    <dbReference type="NCBI Taxonomy" id="1498"/>
    <lineage>
        <taxon>Bacteria</taxon>
        <taxon>Bacillati</taxon>
        <taxon>Bacillota</taxon>
        <taxon>Clostridia</taxon>
        <taxon>Eubacteriales</taxon>
        <taxon>Clostridiaceae</taxon>
        <taxon>Hathewaya</taxon>
    </lineage>
</organism>
<dbReference type="Pfam" id="PF12679">
    <property type="entry name" value="ABC2_membrane_2"/>
    <property type="match status" value="1"/>
</dbReference>
<dbReference type="Proteomes" id="UP000308489">
    <property type="component" value="Chromosome 1"/>
</dbReference>
<feature type="transmembrane region" description="Helical" evidence="2">
    <location>
        <begin position="172"/>
        <end position="197"/>
    </location>
</feature>
<feature type="transmembrane region" description="Helical" evidence="2">
    <location>
        <begin position="329"/>
        <end position="348"/>
    </location>
</feature>
<keyword evidence="2" id="KW-0472">Membrane</keyword>
<gene>
    <name evidence="3" type="ORF">NCTC503_02309</name>
</gene>
<reference evidence="3 4" key="1">
    <citation type="submission" date="2019-05" db="EMBL/GenBank/DDBJ databases">
        <authorList>
            <consortium name="Pathogen Informatics"/>
        </authorList>
    </citation>
    <scope>NUCLEOTIDE SEQUENCE [LARGE SCALE GENOMIC DNA]</scope>
    <source>
        <strain evidence="3 4">NCTC503</strain>
    </source>
</reference>
<dbReference type="EMBL" id="LR590481">
    <property type="protein sequence ID" value="VTQ94360.1"/>
    <property type="molecule type" value="Genomic_DNA"/>
</dbReference>
<dbReference type="GO" id="GO:0140359">
    <property type="term" value="F:ABC-type transporter activity"/>
    <property type="evidence" value="ECO:0007669"/>
    <property type="project" value="InterPro"/>
</dbReference>
<feature type="transmembrane region" description="Helical" evidence="2">
    <location>
        <begin position="384"/>
        <end position="403"/>
    </location>
</feature>
<name>A0A4U9RYR2_HATHI</name>
<feature type="coiled-coil region" evidence="1">
    <location>
        <begin position="53"/>
        <end position="105"/>
    </location>
</feature>
<evidence type="ECO:0000313" key="3">
    <source>
        <dbReference type="EMBL" id="VTQ94360.1"/>
    </source>
</evidence>
<dbReference type="GO" id="GO:0005886">
    <property type="term" value="C:plasma membrane"/>
    <property type="evidence" value="ECO:0007669"/>
    <property type="project" value="UniProtKB-SubCell"/>
</dbReference>
<dbReference type="AlphaFoldDB" id="A0A4U9RYR2"/>
<dbReference type="KEGG" id="hhw:NCTC503_02309"/>
<dbReference type="PANTHER" id="PTHR37305:SF1">
    <property type="entry name" value="MEMBRANE PROTEIN"/>
    <property type="match status" value="1"/>
</dbReference>
<keyword evidence="2" id="KW-0812">Transmembrane</keyword>
<evidence type="ECO:0000256" key="2">
    <source>
        <dbReference type="SAM" id="Phobius"/>
    </source>
</evidence>
<dbReference type="PANTHER" id="PTHR37305">
    <property type="entry name" value="INTEGRAL MEMBRANE PROTEIN-RELATED"/>
    <property type="match status" value="1"/>
</dbReference>